<dbReference type="EMBL" id="CP069102">
    <property type="protein sequence ID" value="QSS50570.1"/>
    <property type="molecule type" value="Genomic_DNA"/>
</dbReference>
<sequence length="101" mass="11319">MESPGSAKYRQNHKYLLGDIVTRRLSVYSPCRCSIGDLRKYVLVDVEVPINFAQEAKFLRRDLADCAETATTSFDRESEKSRFLMSGASSGSNAVYSQTNI</sequence>
<dbReference type="Proteomes" id="UP000663419">
    <property type="component" value="Chromosome 1"/>
</dbReference>
<organism evidence="1 2">
    <name type="scientific">Ajellomyces capsulatus (strain H88)</name>
    <name type="common">Darling's disease fungus</name>
    <name type="synonym">Histoplasma capsulatum</name>
    <dbReference type="NCBI Taxonomy" id="544711"/>
    <lineage>
        <taxon>Eukaryota</taxon>
        <taxon>Fungi</taxon>
        <taxon>Dikarya</taxon>
        <taxon>Ascomycota</taxon>
        <taxon>Pezizomycotina</taxon>
        <taxon>Eurotiomycetes</taxon>
        <taxon>Eurotiomycetidae</taxon>
        <taxon>Onygenales</taxon>
        <taxon>Ajellomycetaceae</taxon>
        <taxon>Histoplasma</taxon>
    </lineage>
</organism>
<dbReference type="VEuPathDB" id="FungiDB:I7I53_11311"/>
<accession>A0A8A1LAA8</accession>
<dbReference type="AlphaFoldDB" id="A0A8A1LAA8"/>
<reference evidence="1" key="1">
    <citation type="submission" date="2021-01" db="EMBL/GenBank/DDBJ databases">
        <title>Chromosome-level genome assembly of a human fungal pathogen reveals clustering of transcriptionally co-regulated genes.</title>
        <authorList>
            <person name="Voorhies M."/>
            <person name="Cohen S."/>
            <person name="Shea T.P."/>
            <person name="Petrus S."/>
            <person name="Munoz J.F."/>
            <person name="Poplawski S."/>
            <person name="Goldman W.E."/>
            <person name="Michael T."/>
            <person name="Cuomo C.A."/>
            <person name="Sil A."/>
            <person name="Beyhan S."/>
        </authorList>
    </citation>
    <scope>NUCLEOTIDE SEQUENCE</scope>
    <source>
        <strain evidence="1">H88</strain>
    </source>
</reference>
<name>A0A8A1LAA8_AJEC8</name>
<gene>
    <name evidence="1" type="ORF">I7I53_11311</name>
</gene>
<evidence type="ECO:0000313" key="1">
    <source>
        <dbReference type="EMBL" id="QSS50570.1"/>
    </source>
</evidence>
<proteinExistence type="predicted"/>
<evidence type="ECO:0000313" key="2">
    <source>
        <dbReference type="Proteomes" id="UP000663419"/>
    </source>
</evidence>
<protein>
    <submittedName>
        <fullName evidence="1">Uncharacterized protein</fullName>
    </submittedName>
</protein>